<dbReference type="EMBL" id="JBHTJR010000007">
    <property type="protein sequence ID" value="MFD0991663.1"/>
    <property type="molecule type" value="Genomic_DNA"/>
</dbReference>
<reference evidence="2" key="1">
    <citation type="journal article" date="2019" name="Int. J. Syst. Evol. Microbiol.">
        <title>The Global Catalogue of Microorganisms (GCM) 10K type strain sequencing project: providing services to taxonomists for standard genome sequencing and annotation.</title>
        <authorList>
            <consortium name="The Broad Institute Genomics Platform"/>
            <consortium name="The Broad Institute Genome Sequencing Center for Infectious Disease"/>
            <person name="Wu L."/>
            <person name="Ma J."/>
        </authorList>
    </citation>
    <scope>NUCLEOTIDE SEQUENCE [LARGE SCALE GENOMIC DNA]</scope>
    <source>
        <strain evidence="2">CCUG 60527</strain>
    </source>
</reference>
<proteinExistence type="predicted"/>
<evidence type="ECO:0000313" key="2">
    <source>
        <dbReference type="Proteomes" id="UP001597062"/>
    </source>
</evidence>
<protein>
    <submittedName>
        <fullName evidence="1">Uncharacterized protein</fullName>
    </submittedName>
</protein>
<sequence length="201" mass="24727">MKKKTILSKKIIRELKNSDFSLNLEHLNRKKYFNYKVEEWYGEEFLIKGELKKRIIETLIRTYLDWKTELDKLNKEYYLAIWFYNPRMLKSEVVCAIDEKIHYYENDAFLSAKKKSKLEVNQFGKLSTELEKFNWDKRVDMDSIHQWELDLPKQNYESEKQYNKEQKFYKKMIDLNFHAVEKDNEKIYFYPKGDIWIGKLK</sequence>
<organism evidence="1 2">
    <name type="scientific">Tenacibaculum geojense</name>
    <dbReference type="NCBI Taxonomy" id="915352"/>
    <lineage>
        <taxon>Bacteria</taxon>
        <taxon>Pseudomonadati</taxon>
        <taxon>Bacteroidota</taxon>
        <taxon>Flavobacteriia</taxon>
        <taxon>Flavobacteriales</taxon>
        <taxon>Flavobacteriaceae</taxon>
        <taxon>Tenacibaculum</taxon>
    </lineage>
</organism>
<name>A0ABW3JMA9_9FLAO</name>
<dbReference type="RefSeq" id="WP_386104179.1">
    <property type="nucleotide sequence ID" value="NZ_JBHTJR010000007.1"/>
</dbReference>
<comment type="caution">
    <text evidence="1">The sequence shown here is derived from an EMBL/GenBank/DDBJ whole genome shotgun (WGS) entry which is preliminary data.</text>
</comment>
<accession>A0ABW3JMA9</accession>
<gene>
    <name evidence="1" type="ORF">ACFQ1U_00450</name>
</gene>
<keyword evidence="2" id="KW-1185">Reference proteome</keyword>
<evidence type="ECO:0000313" key="1">
    <source>
        <dbReference type="EMBL" id="MFD0991663.1"/>
    </source>
</evidence>
<dbReference type="Proteomes" id="UP001597062">
    <property type="component" value="Unassembled WGS sequence"/>
</dbReference>